<reference evidence="4 5" key="1">
    <citation type="submission" date="2015-01" db="EMBL/GenBank/DDBJ databases">
        <title>Paenibacillus swuensis/DY6/whole genome sequencing.</title>
        <authorList>
            <person name="Kim M.K."/>
            <person name="Srinivasan S."/>
            <person name="Lee J.-J."/>
        </authorList>
    </citation>
    <scope>NUCLEOTIDE SEQUENCE [LARGE SCALE GENOMIC DNA]</scope>
    <source>
        <strain evidence="4 5">DY6</strain>
    </source>
</reference>
<dbReference type="KEGG" id="pswu:SY83_05280"/>
<evidence type="ECO:0000256" key="1">
    <source>
        <dbReference type="ARBA" id="ARBA00006336"/>
    </source>
</evidence>
<dbReference type="RefSeq" id="WP_068604922.1">
    <property type="nucleotide sequence ID" value="NZ_CP011388.1"/>
</dbReference>
<dbReference type="PANTHER" id="PTHR43540:SF6">
    <property type="entry name" value="ISOCHORISMATASE-LIKE DOMAIN-CONTAINING PROTEIN"/>
    <property type="match status" value="1"/>
</dbReference>
<feature type="domain" description="Isochorismatase-like" evidence="3">
    <location>
        <begin position="4"/>
        <end position="136"/>
    </location>
</feature>
<dbReference type="AlphaFoldDB" id="A0A172TG00"/>
<dbReference type="PANTHER" id="PTHR43540">
    <property type="entry name" value="PEROXYUREIDOACRYLATE/UREIDOACRYLATE AMIDOHYDROLASE-RELATED"/>
    <property type="match status" value="1"/>
</dbReference>
<dbReference type="CDD" id="cd00431">
    <property type="entry name" value="cysteine_hydrolases"/>
    <property type="match status" value="1"/>
</dbReference>
<dbReference type="Proteomes" id="UP000076927">
    <property type="component" value="Chromosome"/>
</dbReference>
<evidence type="ECO:0000256" key="2">
    <source>
        <dbReference type="ARBA" id="ARBA00022801"/>
    </source>
</evidence>
<proteinExistence type="inferred from homology"/>
<dbReference type="PATRIC" id="fig|1178515.4.peg.1072"/>
<comment type="similarity">
    <text evidence="1">Belongs to the isochorismatase family.</text>
</comment>
<evidence type="ECO:0000313" key="5">
    <source>
        <dbReference type="Proteomes" id="UP000076927"/>
    </source>
</evidence>
<keyword evidence="5" id="KW-1185">Reference proteome</keyword>
<dbReference type="EMBL" id="CP011388">
    <property type="protein sequence ID" value="ANE45807.1"/>
    <property type="molecule type" value="Genomic_DNA"/>
</dbReference>
<protein>
    <submittedName>
        <fullName evidence="4">Isochorismatase</fullName>
    </submittedName>
</protein>
<accession>A0A172TG00</accession>
<name>A0A172TG00_9BACL</name>
<dbReference type="Pfam" id="PF00857">
    <property type="entry name" value="Isochorismatase"/>
    <property type="match status" value="1"/>
</dbReference>
<dbReference type="OrthoDB" id="257098at2"/>
<dbReference type="STRING" id="1178515.SY83_05280"/>
<dbReference type="SUPFAM" id="SSF52499">
    <property type="entry name" value="Isochorismatase-like hydrolases"/>
    <property type="match status" value="1"/>
</dbReference>
<dbReference type="InterPro" id="IPR000868">
    <property type="entry name" value="Isochorismatase-like_dom"/>
</dbReference>
<dbReference type="InterPro" id="IPR050272">
    <property type="entry name" value="Isochorismatase-like_hydrls"/>
</dbReference>
<dbReference type="InterPro" id="IPR036380">
    <property type="entry name" value="Isochorismatase-like_sf"/>
</dbReference>
<evidence type="ECO:0000259" key="3">
    <source>
        <dbReference type="Pfam" id="PF00857"/>
    </source>
</evidence>
<dbReference type="Gene3D" id="3.40.50.850">
    <property type="entry name" value="Isochorismatase-like"/>
    <property type="match status" value="1"/>
</dbReference>
<keyword evidence="2" id="KW-0378">Hydrolase</keyword>
<organism evidence="4 5">
    <name type="scientific">Paenibacillus swuensis</name>
    <dbReference type="NCBI Taxonomy" id="1178515"/>
    <lineage>
        <taxon>Bacteria</taxon>
        <taxon>Bacillati</taxon>
        <taxon>Bacillota</taxon>
        <taxon>Bacilli</taxon>
        <taxon>Bacillales</taxon>
        <taxon>Paenibacillaceae</taxon>
        <taxon>Paenibacillus</taxon>
    </lineage>
</organism>
<sequence>MKLALLIIDMQKGLLQDHADPAQIHKACVHINHVASLLRSKNQPVIHVQDVEGSADLNDESLAIINEIQVEPGDLNIKKEASNSFWNTELEQLLNKHEVGLVIVAGFAAEHCVLFTYNGARERGFKTVILHNGIVAEQRETIGAMYRDRNLVSYPAVEFMVGEK</sequence>
<gene>
    <name evidence="4" type="ORF">SY83_05280</name>
</gene>
<dbReference type="GO" id="GO:0016787">
    <property type="term" value="F:hydrolase activity"/>
    <property type="evidence" value="ECO:0007669"/>
    <property type="project" value="UniProtKB-KW"/>
</dbReference>
<evidence type="ECO:0000313" key="4">
    <source>
        <dbReference type="EMBL" id="ANE45807.1"/>
    </source>
</evidence>